<evidence type="ECO:0000259" key="2">
    <source>
        <dbReference type="Pfam" id="PF03061"/>
    </source>
</evidence>
<evidence type="ECO:0000313" key="5">
    <source>
        <dbReference type="Proteomes" id="UP000234483"/>
    </source>
</evidence>
<dbReference type="InterPro" id="IPR006683">
    <property type="entry name" value="Thioestr_dom"/>
</dbReference>
<dbReference type="RefSeq" id="WP_101711034.1">
    <property type="nucleotide sequence ID" value="NZ_CP026100.1"/>
</dbReference>
<keyword evidence="6" id="KW-1185">Reference proteome</keyword>
<dbReference type="KEGG" id="cfh:C1707_07090"/>
<dbReference type="PANTHER" id="PTHR43240:SF8">
    <property type="entry name" value="PHENYLACETIC ACID DEGRADATION-RELATED PROTEIN"/>
    <property type="match status" value="1"/>
</dbReference>
<dbReference type="GO" id="GO:0005829">
    <property type="term" value="C:cytosol"/>
    <property type="evidence" value="ECO:0007669"/>
    <property type="project" value="TreeGrafter"/>
</dbReference>
<dbReference type="OrthoDB" id="9813282at2"/>
<reference evidence="3 6" key="2">
    <citation type="submission" date="2018-01" db="EMBL/GenBank/DDBJ databases">
        <title>Complete genome sequence of Caulobacter flavus RHGG3.</title>
        <authorList>
            <person name="Yang E."/>
        </authorList>
    </citation>
    <scope>NUCLEOTIDE SEQUENCE [LARGE SCALE GENOMIC DNA]</scope>
    <source>
        <strain evidence="3 6">RHGG3</strain>
    </source>
</reference>
<dbReference type="NCBIfam" id="TIGR00369">
    <property type="entry name" value="unchar_dom_1"/>
    <property type="match status" value="1"/>
</dbReference>
<feature type="domain" description="Thioesterase" evidence="2">
    <location>
        <begin position="47"/>
        <end position="123"/>
    </location>
</feature>
<dbReference type="EMBL" id="CP026100">
    <property type="protein sequence ID" value="AYV46034.1"/>
    <property type="molecule type" value="Genomic_DNA"/>
</dbReference>
<dbReference type="AlphaFoldDB" id="A0A2N5D5U1"/>
<dbReference type="PANTHER" id="PTHR43240">
    <property type="entry name" value="1,4-DIHYDROXY-2-NAPHTHOYL-COA THIOESTERASE 1"/>
    <property type="match status" value="1"/>
</dbReference>
<evidence type="ECO:0000256" key="1">
    <source>
        <dbReference type="ARBA" id="ARBA00022801"/>
    </source>
</evidence>
<dbReference type="Pfam" id="PF03061">
    <property type="entry name" value="4HBT"/>
    <property type="match status" value="1"/>
</dbReference>
<evidence type="ECO:0000313" key="6">
    <source>
        <dbReference type="Proteomes" id="UP000281192"/>
    </source>
</evidence>
<dbReference type="Gene3D" id="3.10.129.10">
    <property type="entry name" value="Hotdog Thioesterase"/>
    <property type="match status" value="1"/>
</dbReference>
<dbReference type="InterPro" id="IPR003736">
    <property type="entry name" value="PAAI_dom"/>
</dbReference>
<accession>A0A2N5D5U1</accession>
<dbReference type="SUPFAM" id="SSF54637">
    <property type="entry name" value="Thioesterase/thiol ester dehydrase-isomerase"/>
    <property type="match status" value="1"/>
</dbReference>
<evidence type="ECO:0000313" key="3">
    <source>
        <dbReference type="EMBL" id="AYV46034.1"/>
    </source>
</evidence>
<protein>
    <submittedName>
        <fullName evidence="4">Competence protein ComA</fullName>
    </submittedName>
</protein>
<reference evidence="4 5" key="1">
    <citation type="submission" date="2017-12" db="EMBL/GenBank/DDBJ databases">
        <title>The genome sequence of Caulobacter flavus CGMCC1 15093.</title>
        <authorList>
            <person name="Gao J."/>
            <person name="Mao X."/>
            <person name="Sun J."/>
        </authorList>
    </citation>
    <scope>NUCLEOTIDE SEQUENCE [LARGE SCALE GENOMIC DNA]</scope>
    <source>
        <strain evidence="4 5">CGMCC1 15093</strain>
    </source>
</reference>
<dbReference type="Proteomes" id="UP000234483">
    <property type="component" value="Unassembled WGS sequence"/>
</dbReference>
<dbReference type="CDD" id="cd03443">
    <property type="entry name" value="PaaI_thioesterase"/>
    <property type="match status" value="1"/>
</dbReference>
<organism evidence="4 5">
    <name type="scientific">Caulobacter flavus</name>
    <dbReference type="NCBI Taxonomy" id="1679497"/>
    <lineage>
        <taxon>Bacteria</taxon>
        <taxon>Pseudomonadati</taxon>
        <taxon>Pseudomonadota</taxon>
        <taxon>Alphaproteobacteria</taxon>
        <taxon>Caulobacterales</taxon>
        <taxon>Caulobacteraceae</taxon>
        <taxon>Caulobacter</taxon>
    </lineage>
</organism>
<keyword evidence="1" id="KW-0378">Hydrolase</keyword>
<dbReference type="GO" id="GO:0061522">
    <property type="term" value="F:1,4-dihydroxy-2-naphthoyl-CoA thioesterase activity"/>
    <property type="evidence" value="ECO:0007669"/>
    <property type="project" value="TreeGrafter"/>
</dbReference>
<name>A0A2N5D5U1_9CAUL</name>
<dbReference type="Proteomes" id="UP000281192">
    <property type="component" value="Chromosome"/>
</dbReference>
<dbReference type="EMBL" id="PJRQ01000002">
    <property type="protein sequence ID" value="PLR21423.1"/>
    <property type="molecule type" value="Genomic_DNA"/>
</dbReference>
<sequence>MADDQSANLTAVQAGSLPDHLGLQWQEAKPGLVRGRFDVERHHMAPNGFLHAAAVIALADSASGYGCVVSLPEGATGFTTIELKSNFLGTARDGGVACEARLVHGGRNTQVWDAVVTAEGTGKTIALFRCTQMILYPKA</sequence>
<gene>
    <name evidence="3" type="ORF">C1707_07090</name>
    <name evidence="4" type="ORF">CFHF_00255</name>
</gene>
<proteinExistence type="predicted"/>
<evidence type="ECO:0000313" key="4">
    <source>
        <dbReference type="EMBL" id="PLR21423.1"/>
    </source>
</evidence>
<dbReference type="InterPro" id="IPR029069">
    <property type="entry name" value="HotDog_dom_sf"/>
</dbReference>